<evidence type="ECO:0000313" key="3">
    <source>
        <dbReference type="EMBL" id="BAW80995.1"/>
    </source>
</evidence>
<dbReference type="Pfam" id="PF07475">
    <property type="entry name" value="Hpr_kinase_C"/>
    <property type="match status" value="1"/>
</dbReference>
<keyword evidence="1" id="KW-1133">Transmembrane helix</keyword>
<reference evidence="3 4" key="1">
    <citation type="journal article" date="2017" name="ISME J.">
        <title>An acid-tolerant ammonia-oxidizing ?-proteobacterium from soil.</title>
        <authorList>
            <person name="Hayatsu M."/>
            <person name="Tago K."/>
            <person name="Uchiyama I."/>
            <person name="Toyoda A."/>
            <person name="Wang Y."/>
            <person name="Shimomura Y."/>
            <person name="Okubo T."/>
            <person name="Kurisu F."/>
            <person name="Hirono Y."/>
            <person name="Nonaka K."/>
            <person name="Akiyama H."/>
            <person name="Itoh T."/>
            <person name="Takami H."/>
        </authorList>
    </citation>
    <scope>NUCLEOTIDE SEQUENCE [LARGE SCALE GENOMIC DNA]</scope>
    <source>
        <strain evidence="3 4">TAO100</strain>
    </source>
</reference>
<dbReference type="SUPFAM" id="SSF53795">
    <property type="entry name" value="PEP carboxykinase-like"/>
    <property type="match status" value="1"/>
</dbReference>
<dbReference type="PANTHER" id="PTHR30305">
    <property type="entry name" value="PROTEIN YJDM-RELATED"/>
    <property type="match status" value="1"/>
</dbReference>
<dbReference type="InterPro" id="IPR027417">
    <property type="entry name" value="P-loop_NTPase"/>
</dbReference>
<evidence type="ECO:0000313" key="4">
    <source>
        <dbReference type="Proteomes" id="UP000243679"/>
    </source>
</evidence>
<evidence type="ECO:0000259" key="2">
    <source>
        <dbReference type="Pfam" id="PF07475"/>
    </source>
</evidence>
<gene>
    <name evidence="3" type="ORF">TAO_1625</name>
</gene>
<dbReference type="GO" id="GO:0005524">
    <property type="term" value="F:ATP binding"/>
    <property type="evidence" value="ECO:0007669"/>
    <property type="project" value="InterPro"/>
</dbReference>
<organism evidence="3 4">
    <name type="scientific">Candidatus Nitrosoglobus terrae</name>
    <dbReference type="NCBI Taxonomy" id="1630141"/>
    <lineage>
        <taxon>Bacteria</taxon>
        <taxon>Pseudomonadati</taxon>
        <taxon>Pseudomonadota</taxon>
        <taxon>Gammaproteobacteria</taxon>
        <taxon>Chromatiales</taxon>
        <taxon>Chromatiaceae</taxon>
        <taxon>Candidatus Nitrosoglobus</taxon>
    </lineage>
</organism>
<dbReference type="PANTHER" id="PTHR30305:SF1">
    <property type="entry name" value="HPR KINASE_PHOSPHORYLASE"/>
    <property type="match status" value="1"/>
</dbReference>
<accession>A0A1Q2SPA6</accession>
<dbReference type="Proteomes" id="UP000243679">
    <property type="component" value="Chromosome"/>
</dbReference>
<feature type="transmembrane region" description="Helical" evidence="1">
    <location>
        <begin position="6"/>
        <end position="25"/>
    </location>
</feature>
<dbReference type="GO" id="GO:0006109">
    <property type="term" value="P:regulation of carbohydrate metabolic process"/>
    <property type="evidence" value="ECO:0007669"/>
    <property type="project" value="InterPro"/>
</dbReference>
<feature type="domain" description="HPr kinase/phosphorylase C-terminal" evidence="2">
    <location>
        <begin position="10"/>
        <end position="170"/>
    </location>
</feature>
<sequence>MDSPSQSSAIGHGVLLVIFNLGVLLTGESGIGKSSLALELIRRGHHLIADDTPIFHREGSTKLIGSCPYILQDFLAVPGLGVINIRAIYGDQAIIDHHPLDFVIRLIPNKYIEPLTRSLGQWEQLGIKMTELTLPLAGNIPQATMIETAVQDYQLRLKNYDALLELQKRQNKSI</sequence>
<dbReference type="KEGG" id="ntt:TAO_1625"/>
<dbReference type="NCBIfam" id="NF003883">
    <property type="entry name" value="PRK05428.2-1"/>
    <property type="match status" value="1"/>
</dbReference>
<dbReference type="AlphaFoldDB" id="A0A1Q2SPA6"/>
<dbReference type="EMBL" id="AP014836">
    <property type="protein sequence ID" value="BAW80995.1"/>
    <property type="molecule type" value="Genomic_DNA"/>
</dbReference>
<evidence type="ECO:0000256" key="1">
    <source>
        <dbReference type="SAM" id="Phobius"/>
    </source>
</evidence>
<protein>
    <submittedName>
        <fullName evidence="3">HPr serine kinase domain-containing protein</fullName>
    </submittedName>
</protein>
<keyword evidence="4" id="KW-1185">Reference proteome</keyword>
<keyword evidence="1" id="KW-0472">Membrane</keyword>
<keyword evidence="3" id="KW-0808">Transferase</keyword>
<dbReference type="CDD" id="cd01918">
    <property type="entry name" value="HprK_C"/>
    <property type="match status" value="1"/>
</dbReference>
<dbReference type="RefSeq" id="WP_096527478.1">
    <property type="nucleotide sequence ID" value="NZ_AP014836.1"/>
</dbReference>
<dbReference type="OrthoDB" id="9778803at2"/>
<name>A0A1Q2SPA6_9GAMM</name>
<proteinExistence type="predicted"/>
<keyword evidence="3" id="KW-0418">Kinase</keyword>
<keyword evidence="1" id="KW-0812">Transmembrane</keyword>
<dbReference type="InterPro" id="IPR011104">
    <property type="entry name" value="Hpr_kin/Pase_C"/>
</dbReference>
<dbReference type="GO" id="GO:0000155">
    <property type="term" value="F:phosphorelay sensor kinase activity"/>
    <property type="evidence" value="ECO:0007669"/>
    <property type="project" value="InterPro"/>
</dbReference>
<dbReference type="Gene3D" id="3.40.50.300">
    <property type="entry name" value="P-loop containing nucleotide triphosphate hydrolases"/>
    <property type="match status" value="1"/>
</dbReference>